<organism evidence="5">
    <name type="scientific">Lentimicrobium saccharophilum</name>
    <dbReference type="NCBI Taxonomy" id="1678841"/>
    <lineage>
        <taxon>Bacteria</taxon>
        <taxon>Pseudomonadati</taxon>
        <taxon>Bacteroidota</taxon>
        <taxon>Bacteroidia</taxon>
        <taxon>Bacteroidales</taxon>
        <taxon>Lentimicrobiaceae</taxon>
        <taxon>Lentimicrobium</taxon>
    </lineage>
</organism>
<evidence type="ECO:0000256" key="3">
    <source>
        <dbReference type="ARBA" id="ARBA00023163"/>
    </source>
</evidence>
<dbReference type="EMBL" id="DF968182">
    <property type="protein sequence ID" value="GAP43803.1"/>
    <property type="molecule type" value="Genomic_DNA"/>
</dbReference>
<evidence type="ECO:0000256" key="2">
    <source>
        <dbReference type="ARBA" id="ARBA00023125"/>
    </source>
</evidence>
<evidence type="ECO:0000313" key="6">
    <source>
        <dbReference type="Proteomes" id="UP000053091"/>
    </source>
</evidence>
<keyword evidence="3" id="KW-0804">Transcription</keyword>
<dbReference type="InterPro" id="IPR036388">
    <property type="entry name" value="WH-like_DNA-bd_sf"/>
</dbReference>
<proteinExistence type="predicted"/>
<keyword evidence="2" id="KW-0238">DNA-binding</keyword>
<dbReference type="STRING" id="1678841.TBC1_111961"/>
<dbReference type="SMART" id="SM00421">
    <property type="entry name" value="HTH_LUXR"/>
    <property type="match status" value="1"/>
</dbReference>
<dbReference type="PROSITE" id="PS00622">
    <property type="entry name" value="HTH_LUXR_1"/>
    <property type="match status" value="1"/>
</dbReference>
<dbReference type="Proteomes" id="UP000053091">
    <property type="component" value="Unassembled WGS sequence"/>
</dbReference>
<dbReference type="CDD" id="cd06170">
    <property type="entry name" value="LuxR_C_like"/>
    <property type="match status" value="1"/>
</dbReference>
<dbReference type="InterPro" id="IPR016032">
    <property type="entry name" value="Sig_transdc_resp-reg_C-effctor"/>
</dbReference>
<feature type="domain" description="HTH luxR-type" evidence="4">
    <location>
        <begin position="3"/>
        <end position="68"/>
    </location>
</feature>
<dbReference type="PANTHER" id="PTHR44688">
    <property type="entry name" value="DNA-BINDING TRANSCRIPTIONAL ACTIVATOR DEVR_DOSR"/>
    <property type="match status" value="1"/>
</dbReference>
<evidence type="ECO:0000256" key="1">
    <source>
        <dbReference type="ARBA" id="ARBA00023015"/>
    </source>
</evidence>
<name>A0A0S7BYZ3_9BACT</name>
<protein>
    <submittedName>
        <fullName evidence="5">Bacterial regulatory proteins, luxR family</fullName>
    </submittedName>
</protein>
<reference evidence="5" key="1">
    <citation type="journal article" date="2015" name="Genome Announc.">
        <title>Draft Genome Sequence of Bacteroidales Strain TBC1, a Novel Isolate from a Methanogenic Wastewater Treatment System.</title>
        <authorList>
            <person name="Tourlousse D.M."/>
            <person name="Matsuura N."/>
            <person name="Sun L."/>
            <person name="Toyonaga M."/>
            <person name="Kuroda K."/>
            <person name="Ohashi A."/>
            <person name="Cruz R."/>
            <person name="Yamaguchi T."/>
            <person name="Sekiguchi Y."/>
        </authorList>
    </citation>
    <scope>NUCLEOTIDE SEQUENCE [LARGE SCALE GENOMIC DNA]</scope>
    <source>
        <strain evidence="5">TBC1</strain>
    </source>
</reference>
<dbReference type="PROSITE" id="PS50043">
    <property type="entry name" value="HTH_LUXR_2"/>
    <property type="match status" value="1"/>
</dbReference>
<sequence>MNKYIYNVQITPREKEILRLVALDHSSTEISALLGISIRTVETHRKNIIRKISNNSLSALTRHAIKLGLLDEYIYVPSPAGRKVVKLPEATVKSDCRPEIPSNTY</sequence>
<evidence type="ECO:0000259" key="4">
    <source>
        <dbReference type="PROSITE" id="PS50043"/>
    </source>
</evidence>
<dbReference type="Pfam" id="PF00196">
    <property type="entry name" value="GerE"/>
    <property type="match status" value="1"/>
</dbReference>
<dbReference type="SUPFAM" id="SSF46894">
    <property type="entry name" value="C-terminal effector domain of the bipartite response regulators"/>
    <property type="match status" value="1"/>
</dbReference>
<gene>
    <name evidence="5" type="ORF">TBC1_111961</name>
</gene>
<dbReference type="InterPro" id="IPR000792">
    <property type="entry name" value="Tscrpt_reg_LuxR_C"/>
</dbReference>
<dbReference type="PRINTS" id="PR00038">
    <property type="entry name" value="HTHLUXR"/>
</dbReference>
<keyword evidence="6" id="KW-1185">Reference proteome</keyword>
<accession>A0A0S7BYZ3</accession>
<dbReference type="PANTHER" id="PTHR44688:SF16">
    <property type="entry name" value="DNA-BINDING TRANSCRIPTIONAL ACTIVATOR DEVR_DOSR"/>
    <property type="match status" value="1"/>
</dbReference>
<dbReference type="GO" id="GO:0003677">
    <property type="term" value="F:DNA binding"/>
    <property type="evidence" value="ECO:0007669"/>
    <property type="project" value="UniProtKB-KW"/>
</dbReference>
<evidence type="ECO:0000313" key="5">
    <source>
        <dbReference type="EMBL" id="GAP43803.1"/>
    </source>
</evidence>
<dbReference type="GO" id="GO:0006355">
    <property type="term" value="P:regulation of DNA-templated transcription"/>
    <property type="evidence" value="ECO:0007669"/>
    <property type="project" value="InterPro"/>
</dbReference>
<dbReference type="RefSeq" id="WP_062041533.1">
    <property type="nucleotide sequence ID" value="NZ_DF968182.1"/>
</dbReference>
<dbReference type="Gene3D" id="1.10.10.10">
    <property type="entry name" value="Winged helix-like DNA-binding domain superfamily/Winged helix DNA-binding domain"/>
    <property type="match status" value="1"/>
</dbReference>
<dbReference type="AlphaFoldDB" id="A0A0S7BYZ3"/>
<dbReference type="OrthoDB" id="9797341at2"/>
<keyword evidence="1" id="KW-0805">Transcription regulation</keyword>